<dbReference type="InterPro" id="IPR027359">
    <property type="entry name" value="Volt_channel_dom_sf"/>
</dbReference>
<protein>
    <submittedName>
        <fullName evidence="14">Potassium voltage-gated channel subfamily B member 2</fullName>
    </submittedName>
</protein>
<evidence type="ECO:0000256" key="6">
    <source>
        <dbReference type="ARBA" id="ARBA00022882"/>
    </source>
</evidence>
<accession>A0A1Q9EXW4</accession>
<evidence type="ECO:0000256" key="10">
    <source>
        <dbReference type="ARBA" id="ARBA00023136"/>
    </source>
</evidence>
<feature type="transmembrane region" description="Helical" evidence="12">
    <location>
        <begin position="279"/>
        <end position="299"/>
    </location>
</feature>
<dbReference type="GO" id="GO:0005249">
    <property type="term" value="F:voltage-gated potassium channel activity"/>
    <property type="evidence" value="ECO:0007669"/>
    <property type="project" value="InterPro"/>
</dbReference>
<evidence type="ECO:0000313" key="15">
    <source>
        <dbReference type="Proteomes" id="UP000186817"/>
    </source>
</evidence>
<keyword evidence="2" id="KW-0813">Transport</keyword>
<evidence type="ECO:0000256" key="3">
    <source>
        <dbReference type="ARBA" id="ARBA00022538"/>
    </source>
</evidence>
<organism evidence="14 15">
    <name type="scientific">Symbiodinium microadriaticum</name>
    <name type="common">Dinoflagellate</name>
    <name type="synonym">Zooxanthella microadriatica</name>
    <dbReference type="NCBI Taxonomy" id="2951"/>
    <lineage>
        <taxon>Eukaryota</taxon>
        <taxon>Sar</taxon>
        <taxon>Alveolata</taxon>
        <taxon>Dinophyceae</taxon>
        <taxon>Suessiales</taxon>
        <taxon>Symbiodiniaceae</taxon>
        <taxon>Symbiodinium</taxon>
    </lineage>
</organism>
<dbReference type="InterPro" id="IPR005821">
    <property type="entry name" value="Ion_trans_dom"/>
</dbReference>
<evidence type="ECO:0000256" key="1">
    <source>
        <dbReference type="ARBA" id="ARBA00004141"/>
    </source>
</evidence>
<keyword evidence="7" id="KW-0630">Potassium</keyword>
<keyword evidence="6" id="KW-0851">Voltage-gated channel</keyword>
<evidence type="ECO:0000256" key="4">
    <source>
        <dbReference type="ARBA" id="ARBA00022692"/>
    </source>
</evidence>
<evidence type="ECO:0000256" key="7">
    <source>
        <dbReference type="ARBA" id="ARBA00022958"/>
    </source>
</evidence>
<dbReference type="Pfam" id="PF00520">
    <property type="entry name" value="Ion_trans"/>
    <property type="match status" value="1"/>
</dbReference>
<dbReference type="OrthoDB" id="432849at2759"/>
<comment type="subcellular location">
    <subcellularLocation>
        <location evidence="1">Membrane</location>
        <topology evidence="1">Multi-pass membrane protein</topology>
    </subcellularLocation>
</comment>
<feature type="domain" description="Ion transport" evidence="13">
    <location>
        <begin position="54"/>
        <end position="291"/>
    </location>
</feature>
<dbReference type="PANTHER" id="PTHR11537:SF254">
    <property type="entry name" value="POTASSIUM VOLTAGE-GATED CHANNEL PROTEIN SHAB"/>
    <property type="match status" value="1"/>
</dbReference>
<keyword evidence="5" id="KW-0631">Potassium channel</keyword>
<evidence type="ECO:0000256" key="11">
    <source>
        <dbReference type="ARBA" id="ARBA00023303"/>
    </source>
</evidence>
<keyword evidence="8 12" id="KW-1133">Transmembrane helix</keyword>
<evidence type="ECO:0000256" key="9">
    <source>
        <dbReference type="ARBA" id="ARBA00023065"/>
    </source>
</evidence>
<evidence type="ECO:0000256" key="2">
    <source>
        <dbReference type="ARBA" id="ARBA00022448"/>
    </source>
</evidence>
<comment type="caution">
    <text evidence="14">The sequence shown here is derived from an EMBL/GenBank/DDBJ whole genome shotgun (WGS) entry which is preliminary data.</text>
</comment>
<dbReference type="Gene3D" id="1.20.120.350">
    <property type="entry name" value="Voltage-gated potassium channels. Chain C"/>
    <property type="match status" value="1"/>
</dbReference>
<evidence type="ECO:0000256" key="5">
    <source>
        <dbReference type="ARBA" id="ARBA00022826"/>
    </source>
</evidence>
<dbReference type="Gene3D" id="1.10.287.70">
    <property type="match status" value="1"/>
</dbReference>
<dbReference type="PRINTS" id="PR00169">
    <property type="entry name" value="KCHANNEL"/>
</dbReference>
<feature type="transmembrane region" description="Helical" evidence="12">
    <location>
        <begin position="55"/>
        <end position="73"/>
    </location>
</feature>
<dbReference type="AlphaFoldDB" id="A0A1Q9EXW4"/>
<dbReference type="EMBL" id="LSRX01000047">
    <property type="protein sequence ID" value="OLQ12225.1"/>
    <property type="molecule type" value="Genomic_DNA"/>
</dbReference>
<sequence length="437" mass="48134">MAATGLPTRSRSCDDVAAGLMFRSRDDVTDMDSVTSIVTGRERFRKMLDGEGCSYVVLVGIILGTVMTILETTPDFRDHPVLFEFMDYTIAIAFTCELVLRMYASSSYADFFGNWYNIIDVFAVVPGVAQLLFLLWHAEAHKMHQAVDSMRTFRIIRLLRIARVFRVFRLLHEWNIVPQMDLLLAVLMESSSNGLIIVALLGLISLFAACVMYVVDLPGCQGASKSTSSWYSSSAPAQPSCSDDEMPFASIPSAWWWAITTMTTVGYGDVIPATLLGKLVAGLACVLGVMIIAHGSAQFSAEFRQRWLRIQATHRMKQLDAVDRNEEMELEILDQRLMAFELSLASLLDQVALSSKSAERSGLPPEDIAPLVQVLEAHGQSLSSGICSYLHEALHILSAMALRFLLGLLAFGSADASLRGQMQALGAETTPLKADDW</sequence>
<proteinExistence type="predicted"/>
<feature type="transmembrane region" description="Helical" evidence="12">
    <location>
        <begin position="115"/>
        <end position="136"/>
    </location>
</feature>
<evidence type="ECO:0000256" key="8">
    <source>
        <dbReference type="ARBA" id="ARBA00022989"/>
    </source>
</evidence>
<reference evidence="14 15" key="1">
    <citation type="submission" date="2016-02" db="EMBL/GenBank/DDBJ databases">
        <title>Genome analysis of coral dinoflagellate symbionts highlights evolutionary adaptations to a symbiotic lifestyle.</title>
        <authorList>
            <person name="Aranda M."/>
            <person name="Li Y."/>
            <person name="Liew Y.J."/>
            <person name="Baumgarten S."/>
            <person name="Simakov O."/>
            <person name="Wilson M."/>
            <person name="Piel J."/>
            <person name="Ashoor H."/>
            <person name="Bougouffa S."/>
            <person name="Bajic V.B."/>
            <person name="Ryu T."/>
            <person name="Ravasi T."/>
            <person name="Bayer T."/>
            <person name="Micklem G."/>
            <person name="Kim H."/>
            <person name="Bhak J."/>
            <person name="Lajeunesse T.C."/>
            <person name="Voolstra C.R."/>
        </authorList>
    </citation>
    <scope>NUCLEOTIDE SEQUENCE [LARGE SCALE GENOMIC DNA]</scope>
    <source>
        <strain evidence="14 15">CCMP2467</strain>
    </source>
</reference>
<dbReference type="InterPro" id="IPR028325">
    <property type="entry name" value="VG_K_chnl"/>
</dbReference>
<gene>
    <name evidence="14" type="primary">KCNB2</name>
    <name evidence="14" type="ORF">AK812_SmicGene3918</name>
</gene>
<keyword evidence="4 12" id="KW-0812">Transmembrane</keyword>
<evidence type="ECO:0000256" key="12">
    <source>
        <dbReference type="SAM" id="Phobius"/>
    </source>
</evidence>
<dbReference type="GO" id="GO:0008076">
    <property type="term" value="C:voltage-gated potassium channel complex"/>
    <property type="evidence" value="ECO:0007669"/>
    <property type="project" value="InterPro"/>
</dbReference>
<dbReference type="SUPFAM" id="SSF81324">
    <property type="entry name" value="Voltage-gated potassium channels"/>
    <property type="match status" value="1"/>
</dbReference>
<keyword evidence="15" id="KW-1185">Reference proteome</keyword>
<dbReference type="OMA" id="RYSAKFQ"/>
<keyword evidence="9" id="KW-0406">Ion transport</keyword>
<keyword evidence="10 12" id="KW-0472">Membrane</keyword>
<dbReference type="PANTHER" id="PTHR11537">
    <property type="entry name" value="VOLTAGE-GATED POTASSIUM CHANNEL"/>
    <property type="match status" value="1"/>
</dbReference>
<feature type="transmembrane region" description="Helical" evidence="12">
    <location>
        <begin position="85"/>
        <end position="103"/>
    </location>
</feature>
<keyword evidence="3" id="KW-0633">Potassium transport</keyword>
<dbReference type="GO" id="GO:0001508">
    <property type="term" value="P:action potential"/>
    <property type="evidence" value="ECO:0007669"/>
    <property type="project" value="TreeGrafter"/>
</dbReference>
<evidence type="ECO:0000259" key="13">
    <source>
        <dbReference type="Pfam" id="PF00520"/>
    </source>
</evidence>
<dbReference type="Proteomes" id="UP000186817">
    <property type="component" value="Unassembled WGS sequence"/>
</dbReference>
<evidence type="ECO:0000313" key="14">
    <source>
        <dbReference type="EMBL" id="OLQ12225.1"/>
    </source>
</evidence>
<keyword evidence="11" id="KW-0407">Ion channel</keyword>
<feature type="transmembrane region" description="Helical" evidence="12">
    <location>
        <begin position="194"/>
        <end position="215"/>
    </location>
</feature>
<name>A0A1Q9EXW4_SYMMI</name>